<evidence type="ECO:0000313" key="2">
    <source>
        <dbReference type="Proteomes" id="UP001160519"/>
    </source>
</evidence>
<dbReference type="Pfam" id="PF03692">
    <property type="entry name" value="CxxCxxCC"/>
    <property type="match status" value="1"/>
</dbReference>
<dbReference type="Proteomes" id="UP001160519">
    <property type="component" value="Unassembled WGS sequence"/>
</dbReference>
<gene>
    <name evidence="1" type="ORF">PSU93_01420</name>
</gene>
<reference evidence="1" key="1">
    <citation type="submission" date="2023-01" db="EMBL/GenBank/DDBJ databases">
        <title>Biogeochemical cycle of methane in antarctic sediments.</title>
        <authorList>
            <person name="Roldan D.M."/>
            <person name="Menes R.J."/>
        </authorList>
    </citation>
    <scope>NUCLEOTIDE SEQUENCE [LARGE SCALE GENOMIC DNA]</scope>
    <source>
        <strain evidence="1">K-2018 MAG008</strain>
    </source>
</reference>
<protein>
    <submittedName>
        <fullName evidence="1">YkgJ family cysteine cluster protein</fullName>
    </submittedName>
</protein>
<keyword evidence="2" id="KW-1185">Reference proteome</keyword>
<dbReference type="InterPro" id="IPR005358">
    <property type="entry name" value="Puta_zinc/iron-chelating_dom"/>
</dbReference>
<evidence type="ECO:0000313" key="1">
    <source>
        <dbReference type="EMBL" id="MDI1229793.1"/>
    </source>
</evidence>
<dbReference type="AlphaFoldDB" id="A0AA43TK83"/>
<comment type="caution">
    <text evidence="1">The sequence shown here is derived from an EMBL/GenBank/DDBJ whole genome shotgun (WGS) entry which is preliminary data.</text>
</comment>
<organism evidence="1 2">
    <name type="scientific">Candidatus Methylobacter titanis</name>
    <dbReference type="NCBI Taxonomy" id="3053457"/>
    <lineage>
        <taxon>Bacteria</taxon>
        <taxon>Pseudomonadati</taxon>
        <taxon>Pseudomonadota</taxon>
        <taxon>Gammaproteobacteria</taxon>
        <taxon>Methylococcales</taxon>
        <taxon>Methylococcaceae</taxon>
        <taxon>Methylobacter</taxon>
    </lineage>
</organism>
<dbReference type="EMBL" id="JAQSDF010000002">
    <property type="protein sequence ID" value="MDI1229793.1"/>
    <property type="molecule type" value="Genomic_DNA"/>
</dbReference>
<accession>A0AA43TK83</accession>
<proteinExistence type="predicted"/>
<sequence>MNTLTQIHTDIDARVQAIRDDNLDWLCGLGCDGCCHRLAEIPRLTAAEWDWLREGLAALPPEQLREIGQNIAALAKQSSRPIICPLLDQSAGACKVYVHRPVACRTYGFYVQRDQGLYCKDIESRVAGGSWAEVVWGNQDAVDHRLSGLGETCDLTEWFADWKPNEDMT</sequence>
<name>A0AA43TK83_9GAMM</name>